<protein>
    <recommendedName>
        <fullName evidence="7">TOG domain-containing protein</fullName>
    </recommendedName>
</protein>
<dbReference type="SUPFAM" id="SSF48371">
    <property type="entry name" value="ARM repeat"/>
    <property type="match status" value="1"/>
</dbReference>
<dbReference type="InterPro" id="IPR016024">
    <property type="entry name" value="ARM-type_fold"/>
</dbReference>
<dbReference type="Gene3D" id="1.25.10.10">
    <property type="entry name" value="Leucine-rich Repeat Variant"/>
    <property type="match status" value="1"/>
</dbReference>
<evidence type="ECO:0000256" key="4">
    <source>
        <dbReference type="ARBA" id="ARBA00022701"/>
    </source>
</evidence>
<feature type="compositionally biased region" description="Polar residues" evidence="6">
    <location>
        <begin position="446"/>
        <end position="455"/>
    </location>
</feature>
<dbReference type="Pfam" id="PF12348">
    <property type="entry name" value="CLASP_N"/>
    <property type="match status" value="1"/>
</dbReference>
<dbReference type="OrthoDB" id="46159at2759"/>
<evidence type="ECO:0000256" key="5">
    <source>
        <dbReference type="ARBA" id="ARBA00022776"/>
    </source>
</evidence>
<comment type="similarity">
    <text evidence="2">Belongs to the CLASP family.</text>
</comment>
<comment type="subcellular location">
    <subcellularLocation>
        <location evidence="1">Cytoplasm</location>
        <location evidence="1">Cytoskeleton</location>
        <location evidence="1">Spindle</location>
    </subcellularLocation>
</comment>
<dbReference type="Proteomes" id="UP000054538">
    <property type="component" value="Unassembled WGS sequence"/>
</dbReference>
<dbReference type="EMBL" id="KN825685">
    <property type="protein sequence ID" value="KIK82062.1"/>
    <property type="molecule type" value="Genomic_DNA"/>
</dbReference>
<evidence type="ECO:0000313" key="8">
    <source>
        <dbReference type="EMBL" id="KIK82062.1"/>
    </source>
</evidence>
<evidence type="ECO:0000313" key="9">
    <source>
        <dbReference type="Proteomes" id="UP000054538"/>
    </source>
</evidence>
<dbReference type="GO" id="GO:0005874">
    <property type="term" value="C:microtubule"/>
    <property type="evidence" value="ECO:0007669"/>
    <property type="project" value="UniProtKB-KW"/>
</dbReference>
<feature type="region of interest" description="Disordered" evidence="6">
    <location>
        <begin position="244"/>
        <end position="327"/>
    </location>
</feature>
<keyword evidence="9" id="KW-1185">Reference proteome</keyword>
<feature type="compositionally biased region" description="Low complexity" evidence="6">
    <location>
        <begin position="268"/>
        <end position="278"/>
    </location>
</feature>
<dbReference type="STRING" id="930991.A0A0D0CH86"/>
<dbReference type="InterPro" id="IPR011989">
    <property type="entry name" value="ARM-like"/>
</dbReference>
<dbReference type="SMART" id="SM01349">
    <property type="entry name" value="TOG"/>
    <property type="match status" value="1"/>
</dbReference>
<keyword evidence="3" id="KW-0132">Cell division</keyword>
<reference evidence="9" key="2">
    <citation type="submission" date="2015-01" db="EMBL/GenBank/DDBJ databases">
        <title>Evolutionary Origins and Diversification of the Mycorrhizal Mutualists.</title>
        <authorList>
            <consortium name="DOE Joint Genome Institute"/>
            <consortium name="Mycorrhizal Genomics Consortium"/>
            <person name="Kohler A."/>
            <person name="Kuo A."/>
            <person name="Nagy L.G."/>
            <person name="Floudas D."/>
            <person name="Copeland A."/>
            <person name="Barry K.W."/>
            <person name="Cichocki N."/>
            <person name="Veneault-Fourrey C."/>
            <person name="LaButti K."/>
            <person name="Lindquist E.A."/>
            <person name="Lipzen A."/>
            <person name="Lundell T."/>
            <person name="Morin E."/>
            <person name="Murat C."/>
            <person name="Riley R."/>
            <person name="Ohm R."/>
            <person name="Sun H."/>
            <person name="Tunlid A."/>
            <person name="Henrissat B."/>
            <person name="Grigoriev I.V."/>
            <person name="Hibbett D.S."/>
            <person name="Martin F."/>
        </authorList>
    </citation>
    <scope>NUCLEOTIDE SEQUENCE [LARGE SCALE GENOMIC DNA]</scope>
    <source>
        <strain evidence="9">Ve08.2h10</strain>
    </source>
</reference>
<gene>
    <name evidence="8" type="ORF">PAXRUDRAFT_832426</name>
</gene>
<proteinExistence type="inferred from homology"/>
<dbReference type="InterPro" id="IPR034085">
    <property type="entry name" value="TOG"/>
</dbReference>
<dbReference type="AlphaFoldDB" id="A0A0D0CH86"/>
<keyword evidence="5" id="KW-0498">Mitosis</keyword>
<evidence type="ECO:0000256" key="1">
    <source>
        <dbReference type="ARBA" id="ARBA00004186"/>
    </source>
</evidence>
<evidence type="ECO:0000256" key="3">
    <source>
        <dbReference type="ARBA" id="ARBA00022618"/>
    </source>
</evidence>
<reference evidence="8 9" key="1">
    <citation type="submission" date="2014-04" db="EMBL/GenBank/DDBJ databases">
        <authorList>
            <consortium name="DOE Joint Genome Institute"/>
            <person name="Kuo A."/>
            <person name="Kohler A."/>
            <person name="Jargeat P."/>
            <person name="Nagy L.G."/>
            <person name="Floudas D."/>
            <person name="Copeland A."/>
            <person name="Barry K.W."/>
            <person name="Cichocki N."/>
            <person name="Veneault-Fourrey C."/>
            <person name="LaButti K."/>
            <person name="Lindquist E.A."/>
            <person name="Lipzen A."/>
            <person name="Lundell T."/>
            <person name="Morin E."/>
            <person name="Murat C."/>
            <person name="Sun H."/>
            <person name="Tunlid A."/>
            <person name="Henrissat B."/>
            <person name="Grigoriev I.V."/>
            <person name="Hibbett D.S."/>
            <person name="Martin F."/>
            <person name="Nordberg H.P."/>
            <person name="Cantor M.N."/>
            <person name="Hua S.X."/>
        </authorList>
    </citation>
    <scope>NUCLEOTIDE SEQUENCE [LARGE SCALE GENOMIC DNA]</scope>
    <source>
        <strain evidence="8 9">Ve08.2h10</strain>
    </source>
</reference>
<feature type="domain" description="TOG" evidence="7">
    <location>
        <begin position="11"/>
        <end position="246"/>
    </location>
</feature>
<sequence>MPITTCDSLATLKAEIDAARKKVSLDETEDTWDTIAQGIMQLTVLCNNGGCDFPSDMVASMRSLSRRLSSAMNSERSRLSGGAIELLTALATGLGSLFEPLVSLLIPGLLALCGRTNKVFAARARGCMLAVVEHTQLPSLLPYLAELGTHKSVFPRLTAAEGVLACLNCFNPPDLEKDSRARIVEDFIKSTARDASADVRHASKKIFEAYKTLMPGRVESFVAPLTPVVKKYLDIQGGTSRLKQISRPSHCASPKITHNTELRHARIPSSNTSNHPPSHVQPPRKQPKLVANGPICGLRDSQRVTSSRARHDSRPRHLLHQDGKCSDAPTVQMSARRAAIQRPPPGSVRVGPLPSTSVARGPQRPTAMQMKTNPPFDRDQVLDAVRSVGGARRVPLMAGVAGKQAPPAPTFFEKANKVNPLKFPSRGAEGPLLGRSITIRKAPGATRSTSNSSKQAKALLPAGSTTAQRSRIAMGNHSKPVAQQRPVTDVHKEAMGPPAKGPRKEGGTSPDLVPSPPQKITPAAIPLPLSPECTPQQGDFPVSDRPVVSTISESAAQTRMRDAAPAALEPCQRLESPSKTPITALLSSIQQGFLFTPNSPLSPPQTYLPVGVFSRQVKIQGDMSTDTPFCRSLEQDFVNILDSNELKAVDLH</sequence>
<organism evidence="8 9">
    <name type="scientific">Paxillus rubicundulus Ve08.2h10</name>
    <dbReference type="NCBI Taxonomy" id="930991"/>
    <lineage>
        <taxon>Eukaryota</taxon>
        <taxon>Fungi</taxon>
        <taxon>Dikarya</taxon>
        <taxon>Basidiomycota</taxon>
        <taxon>Agaricomycotina</taxon>
        <taxon>Agaricomycetes</taxon>
        <taxon>Agaricomycetidae</taxon>
        <taxon>Boletales</taxon>
        <taxon>Paxilineae</taxon>
        <taxon>Paxillaceae</taxon>
        <taxon>Paxillus</taxon>
    </lineage>
</organism>
<keyword evidence="4" id="KW-0493">Microtubule</keyword>
<accession>A0A0D0CH86</accession>
<name>A0A0D0CH86_9AGAM</name>
<dbReference type="InParanoid" id="A0A0D0CH86"/>
<evidence type="ECO:0000259" key="7">
    <source>
        <dbReference type="SMART" id="SM01349"/>
    </source>
</evidence>
<dbReference type="GO" id="GO:0051301">
    <property type="term" value="P:cell division"/>
    <property type="evidence" value="ECO:0007669"/>
    <property type="project" value="UniProtKB-KW"/>
</dbReference>
<dbReference type="HOGENOM" id="CLU_015717_0_0_1"/>
<dbReference type="GO" id="GO:0005819">
    <property type="term" value="C:spindle"/>
    <property type="evidence" value="ECO:0007669"/>
    <property type="project" value="UniProtKB-SubCell"/>
</dbReference>
<evidence type="ECO:0000256" key="6">
    <source>
        <dbReference type="SAM" id="MobiDB-lite"/>
    </source>
</evidence>
<keyword evidence="5" id="KW-0131">Cell cycle</keyword>
<evidence type="ECO:0000256" key="2">
    <source>
        <dbReference type="ARBA" id="ARBA00009549"/>
    </source>
</evidence>
<feature type="region of interest" description="Disordered" evidence="6">
    <location>
        <begin position="342"/>
        <end position="376"/>
    </location>
</feature>
<dbReference type="InterPro" id="IPR024395">
    <property type="entry name" value="CLASP_N_dom"/>
</dbReference>
<feature type="region of interest" description="Disordered" evidence="6">
    <location>
        <begin position="436"/>
        <end position="525"/>
    </location>
</feature>